<comment type="caution">
    <text evidence="1">The sequence shown here is derived from an EMBL/GenBank/DDBJ whole genome shotgun (WGS) entry which is preliminary data.</text>
</comment>
<protein>
    <submittedName>
        <fullName evidence="1">Uncharacterized protein</fullName>
    </submittedName>
</protein>
<proteinExistence type="predicted"/>
<dbReference type="RefSeq" id="WP_224604421.1">
    <property type="nucleotide sequence ID" value="NZ_JAIQXV010000001.1"/>
</dbReference>
<evidence type="ECO:0000313" key="1">
    <source>
        <dbReference type="EMBL" id="MFC6659362.1"/>
    </source>
</evidence>
<dbReference type="EMBL" id="JBHSWB010000001">
    <property type="protein sequence ID" value="MFC6659362.1"/>
    <property type="molecule type" value="Genomic_DNA"/>
</dbReference>
<reference evidence="2" key="1">
    <citation type="journal article" date="2019" name="Int. J. Syst. Evol. Microbiol.">
        <title>The Global Catalogue of Microorganisms (GCM) 10K type strain sequencing project: providing services to taxonomists for standard genome sequencing and annotation.</title>
        <authorList>
            <consortium name="The Broad Institute Genomics Platform"/>
            <consortium name="The Broad Institute Genome Sequencing Center for Infectious Disease"/>
            <person name="Wu L."/>
            <person name="Ma J."/>
        </authorList>
    </citation>
    <scope>NUCLEOTIDE SEQUENCE [LARGE SCALE GENOMIC DNA]</scope>
    <source>
        <strain evidence="2">CCUG 63830</strain>
    </source>
</reference>
<gene>
    <name evidence="1" type="ORF">ACFP90_02490</name>
</gene>
<sequence>MEPQRLASHPHCLTAPGTTVAIQNDPRTFTVRSGWVAYQSGKKRNAYILEDEEGTFHCALNGWLTPFAWVSDHLASLQACQREELELRAALRQAAGEN</sequence>
<evidence type="ECO:0000313" key="2">
    <source>
        <dbReference type="Proteomes" id="UP001596317"/>
    </source>
</evidence>
<accession>A0ABW1ZIJ4</accession>
<dbReference type="Proteomes" id="UP001596317">
    <property type="component" value="Unassembled WGS sequence"/>
</dbReference>
<name>A0ABW1ZIJ4_9DEIO</name>
<keyword evidence="2" id="KW-1185">Reference proteome</keyword>
<organism evidence="1 2">
    <name type="scientific">Deinococcus multiflagellatus</name>
    <dbReference type="NCBI Taxonomy" id="1656887"/>
    <lineage>
        <taxon>Bacteria</taxon>
        <taxon>Thermotogati</taxon>
        <taxon>Deinococcota</taxon>
        <taxon>Deinococci</taxon>
        <taxon>Deinococcales</taxon>
        <taxon>Deinococcaceae</taxon>
        <taxon>Deinococcus</taxon>
    </lineage>
</organism>